<dbReference type="GO" id="GO:0005886">
    <property type="term" value="C:plasma membrane"/>
    <property type="evidence" value="ECO:0007669"/>
    <property type="project" value="UniProtKB-SubCell"/>
</dbReference>
<feature type="transmembrane region" description="Helical" evidence="7">
    <location>
        <begin position="100"/>
        <end position="121"/>
    </location>
</feature>
<gene>
    <name evidence="9" type="ORF">EJQ19_18270</name>
</gene>
<comment type="caution">
    <text evidence="9">The sequence shown here is derived from an EMBL/GenBank/DDBJ whole genome shotgun (WGS) entry which is preliminary data.</text>
</comment>
<comment type="similarity">
    <text evidence="7">Belongs to the binding-protein-dependent transport system permease family.</text>
</comment>
<keyword evidence="10" id="KW-1185">Reference proteome</keyword>
<proteinExistence type="inferred from homology"/>
<evidence type="ECO:0000313" key="10">
    <source>
        <dbReference type="Proteomes" id="UP000276128"/>
    </source>
</evidence>
<feature type="transmembrane region" description="Helical" evidence="7">
    <location>
        <begin position="294"/>
        <end position="315"/>
    </location>
</feature>
<keyword evidence="3" id="KW-1003">Cell membrane</keyword>
<name>A0A3S0C8J3_9BACL</name>
<dbReference type="OrthoDB" id="9785836at2"/>
<dbReference type="EMBL" id="RXHU01000054">
    <property type="protein sequence ID" value="RTE08367.1"/>
    <property type="molecule type" value="Genomic_DNA"/>
</dbReference>
<accession>A0A3S0C8J3</accession>
<dbReference type="AlphaFoldDB" id="A0A3S0C8J3"/>
<sequence length="323" mass="36560">MTARSQAIEKPGWSDIPTDKKALWLQRKKRFNQNKPLLLMFIPIAVYFILFKYIPMFGLVIAFKDYNFAEGIWGSPWVGLENYSYLFTNPQMTQIIRNTIMLSALTVLVGFPFPIILAILLNEVRKMWFKKSVQTLVYLPYFLNWIIVGGLVTMIFAQQSGIVNILIKKTTGEAYPFLFKEFSWIAIFVGSSIWKNAGWSAIIYLAALTGIDPSLYEAASMDGANKWRKIWHITLPGIRSTIVLMFILSIGHVMDIGFDQVYVLQNPVVKNISEVISTWNYKVGLGSGEYSHGAALGLFESIIGLTMVLTANGIAKKFNQGLW</sequence>
<feature type="domain" description="ABC transmembrane type-1" evidence="8">
    <location>
        <begin position="96"/>
        <end position="311"/>
    </location>
</feature>
<dbReference type="InterPro" id="IPR000515">
    <property type="entry name" value="MetI-like"/>
</dbReference>
<dbReference type="PROSITE" id="PS50928">
    <property type="entry name" value="ABC_TM1"/>
    <property type="match status" value="1"/>
</dbReference>
<dbReference type="Proteomes" id="UP000276128">
    <property type="component" value="Unassembled WGS sequence"/>
</dbReference>
<dbReference type="PANTHER" id="PTHR43227">
    <property type="entry name" value="BLL4140 PROTEIN"/>
    <property type="match status" value="1"/>
</dbReference>
<evidence type="ECO:0000256" key="5">
    <source>
        <dbReference type="ARBA" id="ARBA00022989"/>
    </source>
</evidence>
<dbReference type="RefSeq" id="WP_126142668.1">
    <property type="nucleotide sequence ID" value="NZ_RXHU01000054.1"/>
</dbReference>
<evidence type="ECO:0000256" key="3">
    <source>
        <dbReference type="ARBA" id="ARBA00022475"/>
    </source>
</evidence>
<organism evidence="9 10">
    <name type="scientific">Paenibacillus whitsoniae</name>
    <dbReference type="NCBI Taxonomy" id="2496558"/>
    <lineage>
        <taxon>Bacteria</taxon>
        <taxon>Bacillati</taxon>
        <taxon>Bacillota</taxon>
        <taxon>Bacilli</taxon>
        <taxon>Bacillales</taxon>
        <taxon>Paenibacillaceae</taxon>
        <taxon>Paenibacillus</taxon>
    </lineage>
</organism>
<dbReference type="Gene3D" id="1.10.3720.10">
    <property type="entry name" value="MetI-like"/>
    <property type="match status" value="1"/>
</dbReference>
<feature type="transmembrane region" description="Helical" evidence="7">
    <location>
        <begin position="142"/>
        <end position="162"/>
    </location>
</feature>
<keyword evidence="6 7" id="KW-0472">Membrane</keyword>
<evidence type="ECO:0000256" key="7">
    <source>
        <dbReference type="RuleBase" id="RU363032"/>
    </source>
</evidence>
<evidence type="ECO:0000313" key="9">
    <source>
        <dbReference type="EMBL" id="RTE08367.1"/>
    </source>
</evidence>
<keyword evidence="4 7" id="KW-0812">Transmembrane</keyword>
<dbReference type="GO" id="GO:0055085">
    <property type="term" value="P:transmembrane transport"/>
    <property type="evidence" value="ECO:0007669"/>
    <property type="project" value="InterPro"/>
</dbReference>
<feature type="transmembrane region" description="Helical" evidence="7">
    <location>
        <begin position="37"/>
        <end position="63"/>
    </location>
</feature>
<dbReference type="InterPro" id="IPR035906">
    <property type="entry name" value="MetI-like_sf"/>
</dbReference>
<feature type="transmembrane region" description="Helical" evidence="7">
    <location>
        <begin position="182"/>
        <end position="209"/>
    </location>
</feature>
<evidence type="ECO:0000256" key="6">
    <source>
        <dbReference type="ARBA" id="ARBA00023136"/>
    </source>
</evidence>
<dbReference type="CDD" id="cd06261">
    <property type="entry name" value="TM_PBP2"/>
    <property type="match status" value="1"/>
</dbReference>
<evidence type="ECO:0000256" key="1">
    <source>
        <dbReference type="ARBA" id="ARBA00004651"/>
    </source>
</evidence>
<evidence type="ECO:0000259" key="8">
    <source>
        <dbReference type="PROSITE" id="PS50928"/>
    </source>
</evidence>
<evidence type="ECO:0000256" key="2">
    <source>
        <dbReference type="ARBA" id="ARBA00022448"/>
    </source>
</evidence>
<dbReference type="Pfam" id="PF00528">
    <property type="entry name" value="BPD_transp_1"/>
    <property type="match status" value="1"/>
</dbReference>
<keyword evidence="2 7" id="KW-0813">Transport</keyword>
<feature type="transmembrane region" description="Helical" evidence="7">
    <location>
        <begin position="230"/>
        <end position="254"/>
    </location>
</feature>
<evidence type="ECO:0000256" key="4">
    <source>
        <dbReference type="ARBA" id="ARBA00022692"/>
    </source>
</evidence>
<protein>
    <submittedName>
        <fullName evidence="9">Sugar ABC transporter permease</fullName>
    </submittedName>
</protein>
<dbReference type="SUPFAM" id="SSF161098">
    <property type="entry name" value="MetI-like"/>
    <property type="match status" value="1"/>
</dbReference>
<reference evidence="9 10" key="1">
    <citation type="submission" date="2018-12" db="EMBL/GenBank/DDBJ databases">
        <title>Bacillus ochoae sp. nov., Paenibacillus whitsoniae sp. nov., Paenibacillus spiritus sp. nov. Isolated from the Mars Exploration Rover during spacecraft assembly.</title>
        <authorList>
            <person name="Seuylemezian A."/>
            <person name="Vaishampayan P."/>
        </authorList>
    </citation>
    <scope>NUCLEOTIDE SEQUENCE [LARGE SCALE GENOMIC DNA]</scope>
    <source>
        <strain evidence="9 10">MER 54</strain>
    </source>
</reference>
<dbReference type="PANTHER" id="PTHR43227:SF11">
    <property type="entry name" value="BLL4140 PROTEIN"/>
    <property type="match status" value="1"/>
</dbReference>
<dbReference type="InterPro" id="IPR050809">
    <property type="entry name" value="UgpAE/MalFG_permease"/>
</dbReference>
<keyword evidence="5 7" id="KW-1133">Transmembrane helix</keyword>
<comment type="subcellular location">
    <subcellularLocation>
        <location evidence="1 7">Cell membrane</location>
        <topology evidence="1 7">Multi-pass membrane protein</topology>
    </subcellularLocation>
</comment>